<accession>A0A2P9HKN2</accession>
<evidence type="ECO:0000313" key="1">
    <source>
        <dbReference type="EMBL" id="SPL64639.1"/>
    </source>
</evidence>
<dbReference type="AlphaFoldDB" id="A0A2P9HKN2"/>
<dbReference type="EMBL" id="OOFM01000005">
    <property type="protein sequence ID" value="SPL64639.1"/>
    <property type="molecule type" value="Genomic_DNA"/>
</dbReference>
<reference evidence="2" key="1">
    <citation type="submission" date="2017-12" db="EMBL/GenBank/DDBJ databases">
        <authorList>
            <person name="Diaz M."/>
        </authorList>
    </citation>
    <scope>NUCLEOTIDE SEQUENCE [LARGE SCALE GENOMIC DNA]</scope>
    <source>
        <strain evidence="2">FI11154</strain>
    </source>
</reference>
<sequence>MLPYRTGLHHLQAIAAKKPGIVTLLPQSYNTRPAFWPA</sequence>
<proteinExistence type="predicted"/>
<dbReference type="Proteomes" id="UP000246073">
    <property type="component" value="Unassembled WGS sequence"/>
</dbReference>
<protein>
    <submittedName>
        <fullName evidence="1">Uncharacterized protein</fullName>
    </submittedName>
</protein>
<evidence type="ECO:0000313" key="2">
    <source>
        <dbReference type="Proteomes" id="UP000246073"/>
    </source>
</evidence>
<organism evidence="1 2">
    <name type="scientific">Ochrobactrum soli</name>
    <dbReference type="NCBI Taxonomy" id="2448455"/>
    <lineage>
        <taxon>Bacteria</taxon>
        <taxon>Pseudomonadati</taxon>
        <taxon>Pseudomonadota</taxon>
        <taxon>Alphaproteobacteria</taxon>
        <taxon>Hyphomicrobiales</taxon>
        <taxon>Brucellaceae</taxon>
        <taxon>Brucella/Ochrobactrum group</taxon>
        <taxon>Ochrobactrum</taxon>
    </lineage>
</organism>
<name>A0A2P9HKN2_9HYPH</name>
<gene>
    <name evidence="1" type="ORF">OHAE_506</name>
</gene>